<evidence type="ECO:0000256" key="1">
    <source>
        <dbReference type="SAM" id="Phobius"/>
    </source>
</evidence>
<organism evidence="2 3">
    <name type="scientific">Gehongia tenuis</name>
    <dbReference type="NCBI Taxonomy" id="2763655"/>
    <lineage>
        <taxon>Bacteria</taxon>
        <taxon>Bacillati</taxon>
        <taxon>Bacillota</taxon>
        <taxon>Clostridia</taxon>
        <taxon>Christensenellales</taxon>
        <taxon>Christensenellaceae</taxon>
        <taxon>Gehongia</taxon>
    </lineage>
</organism>
<evidence type="ECO:0000313" key="3">
    <source>
        <dbReference type="Proteomes" id="UP000623172"/>
    </source>
</evidence>
<evidence type="ECO:0000313" key="2">
    <source>
        <dbReference type="EMBL" id="MBC8531695.1"/>
    </source>
</evidence>
<dbReference type="AlphaFoldDB" id="A0A926HQF8"/>
<sequence length="162" mass="18106">MQYHPRAKSGFLAVLFSLVPGCGLMYMGLMTRGAQYLAAFFLGLLFLSVMPMQYLGLFFALLVLCYNVFDTLHIHRQLKLGFPVEDKGFVDFKMPKITAVHIGILLLILGGMWGVKIVENLLWQYNVVVLARIINVATNFVGPAGLVLIGLYVLLRGRRNPS</sequence>
<protein>
    <submittedName>
        <fullName evidence="2">Uncharacterized protein</fullName>
    </submittedName>
</protein>
<keyword evidence="1" id="KW-0472">Membrane</keyword>
<feature type="transmembrane region" description="Helical" evidence="1">
    <location>
        <begin position="97"/>
        <end position="115"/>
    </location>
</feature>
<reference evidence="2" key="1">
    <citation type="submission" date="2020-08" db="EMBL/GenBank/DDBJ databases">
        <title>Genome public.</title>
        <authorList>
            <person name="Liu C."/>
            <person name="Sun Q."/>
        </authorList>
    </citation>
    <scope>NUCLEOTIDE SEQUENCE</scope>
    <source>
        <strain evidence="2">NSJ-53</strain>
    </source>
</reference>
<gene>
    <name evidence="2" type="ORF">H8696_07515</name>
</gene>
<feature type="transmembrane region" description="Helical" evidence="1">
    <location>
        <begin position="36"/>
        <end position="69"/>
    </location>
</feature>
<accession>A0A926HQF8</accession>
<feature type="transmembrane region" description="Helical" evidence="1">
    <location>
        <begin position="12"/>
        <end position="30"/>
    </location>
</feature>
<feature type="transmembrane region" description="Helical" evidence="1">
    <location>
        <begin position="127"/>
        <end position="155"/>
    </location>
</feature>
<dbReference type="EMBL" id="JACRSR010000002">
    <property type="protein sequence ID" value="MBC8531695.1"/>
    <property type="molecule type" value="Genomic_DNA"/>
</dbReference>
<keyword evidence="1" id="KW-1133">Transmembrane helix</keyword>
<keyword evidence="1" id="KW-0812">Transmembrane</keyword>
<dbReference type="RefSeq" id="WP_249316305.1">
    <property type="nucleotide sequence ID" value="NZ_JACRSR010000002.1"/>
</dbReference>
<dbReference type="Proteomes" id="UP000623172">
    <property type="component" value="Unassembled WGS sequence"/>
</dbReference>
<proteinExistence type="predicted"/>
<comment type="caution">
    <text evidence="2">The sequence shown here is derived from an EMBL/GenBank/DDBJ whole genome shotgun (WGS) entry which is preliminary data.</text>
</comment>
<name>A0A926HQF8_9FIRM</name>
<keyword evidence="3" id="KW-1185">Reference proteome</keyword>